<dbReference type="InParanoid" id="A0A1X7VNJ0"/>
<dbReference type="STRING" id="400682.A0A1X7VNJ0"/>
<dbReference type="PANTHER" id="PTHR13490:SF0">
    <property type="entry name" value="SMALL RIBOSOMAL SUBUNIT PROTEIN MS35"/>
    <property type="match status" value="1"/>
</dbReference>
<feature type="domain" description="Small ribosomal subunit protein mS35 mitochondrial conserved" evidence="2">
    <location>
        <begin position="169"/>
        <end position="240"/>
    </location>
</feature>
<evidence type="ECO:0000313" key="3">
    <source>
        <dbReference type="EnsemblMetazoa" id="Aqu2.1.41637_001"/>
    </source>
</evidence>
<dbReference type="PANTHER" id="PTHR13490">
    <property type="entry name" value="MITOCHONDRIAL 28S RIBOSOMAL PROTEIN S28"/>
    <property type="match status" value="1"/>
</dbReference>
<evidence type="ECO:0000259" key="2">
    <source>
        <dbReference type="Pfam" id="PF10213"/>
    </source>
</evidence>
<dbReference type="InterPro" id="IPR019349">
    <property type="entry name" value="Ribosomal_mS35_mit"/>
</dbReference>
<dbReference type="EnsemblMetazoa" id="Aqu2.1.41637_001">
    <property type="protein sequence ID" value="Aqu2.1.41637_001"/>
    <property type="gene ID" value="Aqu2.1.41637"/>
</dbReference>
<proteinExistence type="predicted"/>
<evidence type="ECO:0000313" key="4">
    <source>
        <dbReference type="Proteomes" id="UP000007879"/>
    </source>
</evidence>
<organism evidence="3">
    <name type="scientific">Amphimedon queenslandica</name>
    <name type="common">Sponge</name>
    <dbReference type="NCBI Taxonomy" id="400682"/>
    <lineage>
        <taxon>Eukaryota</taxon>
        <taxon>Metazoa</taxon>
        <taxon>Porifera</taxon>
        <taxon>Demospongiae</taxon>
        <taxon>Heteroscleromorpha</taxon>
        <taxon>Haplosclerida</taxon>
        <taxon>Niphatidae</taxon>
        <taxon>Amphimedon</taxon>
    </lineage>
</organism>
<dbReference type="KEGG" id="aqu:100634048"/>
<reference evidence="3" key="2">
    <citation type="submission" date="2017-05" db="UniProtKB">
        <authorList>
            <consortium name="EnsemblMetazoa"/>
        </authorList>
    </citation>
    <scope>IDENTIFICATION</scope>
</reference>
<protein>
    <recommendedName>
        <fullName evidence="2">Small ribosomal subunit protein mS35 mitochondrial conserved domain-containing protein</fullName>
    </recommendedName>
</protein>
<name>A0A1X7VNJ0_AMPQE</name>
<dbReference type="GO" id="GO:0032543">
    <property type="term" value="P:mitochondrial translation"/>
    <property type="evidence" value="ECO:0007669"/>
    <property type="project" value="InterPro"/>
</dbReference>
<dbReference type="Pfam" id="PF10213">
    <property type="entry name" value="MRP-S28"/>
    <property type="match status" value="1"/>
</dbReference>
<keyword evidence="4" id="KW-1185">Reference proteome</keyword>
<feature type="compositionally biased region" description="Basic residues" evidence="1">
    <location>
        <begin position="38"/>
        <end position="47"/>
    </location>
</feature>
<dbReference type="eggNOG" id="KOG3933">
    <property type="taxonomic scope" value="Eukaryota"/>
</dbReference>
<accession>A0A1X7VNJ0</accession>
<dbReference type="EnsemblMetazoa" id="XM_003383357.2">
    <property type="protein sequence ID" value="XP_003383405.1"/>
    <property type="gene ID" value="LOC100634048"/>
</dbReference>
<dbReference type="OrthoDB" id="283424at2759"/>
<sequence>MAALRPPLLKDTLCFKWINWSRRSYATGASTNRGPVRGFRKGTRTHNKKDDKKPRFFEPLISYNKMKPHKFNEGVEWSSVCQTARPFDPYLIPLSLRMGRPPKGEVPPPVEGNHELLKIPNFFHLTPPAIEKHCVALKELCTDWPRELPRLPITVSSINKLSASSDIRDESSRIVKLRFKVSDLKLPERARTKLIKLADHRYNKKNDIVTIIGDRCPIRKQNREYVEYIMKVLMIESMKEEEWEKKNEEP</sequence>
<dbReference type="GO" id="GO:0003735">
    <property type="term" value="F:structural constituent of ribosome"/>
    <property type="evidence" value="ECO:0007669"/>
    <property type="project" value="InterPro"/>
</dbReference>
<feature type="region of interest" description="Disordered" evidence="1">
    <location>
        <begin position="29"/>
        <end position="52"/>
    </location>
</feature>
<dbReference type="AlphaFoldDB" id="A0A1X7VNJ0"/>
<gene>
    <name evidence="3" type="primary">100634048</name>
</gene>
<dbReference type="InterPro" id="IPR039848">
    <property type="entry name" value="Ribosomal_mS35_mt"/>
</dbReference>
<evidence type="ECO:0000256" key="1">
    <source>
        <dbReference type="SAM" id="MobiDB-lite"/>
    </source>
</evidence>
<dbReference type="GO" id="GO:0005763">
    <property type="term" value="C:mitochondrial small ribosomal subunit"/>
    <property type="evidence" value="ECO:0007669"/>
    <property type="project" value="TreeGrafter"/>
</dbReference>
<reference evidence="4" key="1">
    <citation type="journal article" date="2010" name="Nature">
        <title>The Amphimedon queenslandica genome and the evolution of animal complexity.</title>
        <authorList>
            <person name="Srivastava M."/>
            <person name="Simakov O."/>
            <person name="Chapman J."/>
            <person name="Fahey B."/>
            <person name="Gauthier M.E."/>
            <person name="Mitros T."/>
            <person name="Richards G.S."/>
            <person name="Conaco C."/>
            <person name="Dacre M."/>
            <person name="Hellsten U."/>
            <person name="Larroux C."/>
            <person name="Putnam N.H."/>
            <person name="Stanke M."/>
            <person name="Adamska M."/>
            <person name="Darling A."/>
            <person name="Degnan S.M."/>
            <person name="Oakley T.H."/>
            <person name="Plachetzki D.C."/>
            <person name="Zhai Y."/>
            <person name="Adamski M."/>
            <person name="Calcino A."/>
            <person name="Cummins S.F."/>
            <person name="Goodstein D.M."/>
            <person name="Harris C."/>
            <person name="Jackson D.J."/>
            <person name="Leys S.P."/>
            <person name="Shu S."/>
            <person name="Woodcroft B.J."/>
            <person name="Vervoort M."/>
            <person name="Kosik K.S."/>
            <person name="Manning G."/>
            <person name="Degnan B.M."/>
            <person name="Rokhsar D.S."/>
        </authorList>
    </citation>
    <scope>NUCLEOTIDE SEQUENCE [LARGE SCALE GENOMIC DNA]</scope>
</reference>
<dbReference type="OMA" id="RANIELM"/>
<dbReference type="Proteomes" id="UP000007879">
    <property type="component" value="Unassembled WGS sequence"/>
</dbReference>